<protein>
    <submittedName>
        <fullName evidence="1">Uncharacterized protein</fullName>
    </submittedName>
</protein>
<dbReference type="Proteomes" id="UP000019763">
    <property type="component" value="Unassembled WGS sequence"/>
</dbReference>
<organism evidence="1 2">
    <name type="scientific">Gregarina niphandrodes</name>
    <name type="common">Septate eugregarine</name>
    <dbReference type="NCBI Taxonomy" id="110365"/>
    <lineage>
        <taxon>Eukaryota</taxon>
        <taxon>Sar</taxon>
        <taxon>Alveolata</taxon>
        <taxon>Apicomplexa</taxon>
        <taxon>Conoidasida</taxon>
        <taxon>Gregarinasina</taxon>
        <taxon>Eugregarinorida</taxon>
        <taxon>Gregarinidae</taxon>
        <taxon>Gregarina</taxon>
    </lineage>
</organism>
<evidence type="ECO:0000313" key="1">
    <source>
        <dbReference type="EMBL" id="EZG44665.1"/>
    </source>
</evidence>
<dbReference type="RefSeq" id="XP_011134140.1">
    <property type="nucleotide sequence ID" value="XM_011135838.1"/>
</dbReference>
<name>A0A023AZZ0_GRENI</name>
<gene>
    <name evidence="1" type="ORF">GNI_144830</name>
</gene>
<reference evidence="1" key="1">
    <citation type="submission" date="2013-12" db="EMBL/GenBank/DDBJ databases">
        <authorList>
            <person name="Omoto C.K."/>
            <person name="Sibley D."/>
            <person name="Venepally P."/>
            <person name="Hadjithomas M."/>
            <person name="Karamycheva S."/>
            <person name="Brunk B."/>
            <person name="Roos D."/>
            <person name="Caler E."/>
            <person name="Lorenzi H."/>
        </authorList>
    </citation>
    <scope>NUCLEOTIDE SEQUENCE</scope>
</reference>
<comment type="caution">
    <text evidence="1">The sequence shown here is derived from an EMBL/GenBank/DDBJ whole genome shotgun (WGS) entry which is preliminary data.</text>
</comment>
<keyword evidence="2" id="KW-1185">Reference proteome</keyword>
<dbReference type="GeneID" id="22915117"/>
<dbReference type="AlphaFoldDB" id="A0A023AZZ0"/>
<accession>A0A023AZZ0</accession>
<dbReference type="VEuPathDB" id="CryptoDB:GNI_144830"/>
<dbReference type="EMBL" id="AFNH02001072">
    <property type="protein sequence ID" value="EZG44665.1"/>
    <property type="molecule type" value="Genomic_DNA"/>
</dbReference>
<evidence type="ECO:0000313" key="2">
    <source>
        <dbReference type="Proteomes" id="UP000019763"/>
    </source>
</evidence>
<feature type="non-terminal residue" evidence="1">
    <location>
        <position position="1"/>
    </location>
</feature>
<proteinExistence type="predicted"/>
<sequence length="86" mass="9353">KAAVEKAAVEKAAVEKAAVEKAAVEKAAVEKAAGETARRLERSTRSPQPPIWPVSFADRTYLELVDDPVWKHAGGPIWQPFAGNRM</sequence>